<accession>A0A0P0G2I1</accession>
<name>A0A0P0G2I1_9BACE</name>
<dbReference type="AlphaFoldDB" id="A0A0P0G2I1"/>
<reference evidence="1 2" key="1">
    <citation type="journal article" date="2015" name="Science">
        <title>Genetic determinants of in vivo fitness and diet responsiveness in multiple human gut Bacteroides.</title>
        <authorList>
            <person name="Wu M."/>
            <person name="McNulty N.P."/>
            <person name="Rodionov D.A."/>
            <person name="Khoroshkin M.S."/>
            <person name="Griffin N.W."/>
            <person name="Cheng J."/>
            <person name="Latreille P."/>
            <person name="Kerstetter R.A."/>
            <person name="Terrapon N."/>
            <person name="Henrissat B."/>
            <person name="Osterman A.L."/>
            <person name="Gordon J.I."/>
        </authorList>
    </citation>
    <scope>NUCLEOTIDE SEQUENCE [LARGE SCALE GENOMIC DNA]</scope>
    <source>
        <strain evidence="1 2">WH2</strain>
    </source>
</reference>
<evidence type="ECO:0008006" key="3">
    <source>
        <dbReference type="Google" id="ProtNLM"/>
    </source>
</evidence>
<organism evidence="1 2">
    <name type="scientific">Bacteroides cellulosilyticus</name>
    <dbReference type="NCBI Taxonomy" id="246787"/>
    <lineage>
        <taxon>Bacteria</taxon>
        <taxon>Pseudomonadati</taxon>
        <taxon>Bacteroidota</taxon>
        <taxon>Bacteroidia</taxon>
        <taxon>Bacteroidales</taxon>
        <taxon>Bacteroidaceae</taxon>
        <taxon>Bacteroides</taxon>
    </lineage>
</organism>
<dbReference type="Proteomes" id="UP000061809">
    <property type="component" value="Chromosome"/>
</dbReference>
<gene>
    <name evidence="1" type="ORF">BcellWH2_00803</name>
</gene>
<sequence>MNKEQTKLADKAYKAFKALNDQYYKQRIQALVSVNEYGFAILILWSRIEITLKLLRYYEKMEEYPDKLDFINRNWRVLSNTYHSNPSYYNLIIQNNQKSLWKTRDRIAHAAITITKEEYGNYKLAADYFLSSISQHLQPLNDYKAKMNRKRKK</sequence>
<dbReference type="PATRIC" id="fig|246787.4.peg.828"/>
<proteinExistence type="predicted"/>
<dbReference type="KEGG" id="bcel:BcellWH2_00803"/>
<dbReference type="RefSeq" id="WP_029429233.1">
    <property type="nucleotide sequence ID" value="NZ_CP012801.1"/>
</dbReference>
<dbReference type="EMBL" id="CP012801">
    <property type="protein sequence ID" value="ALJ58066.1"/>
    <property type="molecule type" value="Genomic_DNA"/>
</dbReference>
<evidence type="ECO:0000313" key="2">
    <source>
        <dbReference type="Proteomes" id="UP000061809"/>
    </source>
</evidence>
<protein>
    <recommendedName>
        <fullName evidence="3">DUF4145 domain-containing protein</fullName>
    </recommendedName>
</protein>
<evidence type="ECO:0000313" key="1">
    <source>
        <dbReference type="EMBL" id="ALJ58066.1"/>
    </source>
</evidence>